<dbReference type="SUPFAM" id="SSF51735">
    <property type="entry name" value="NAD(P)-binding Rossmann-fold domains"/>
    <property type="match status" value="1"/>
</dbReference>
<dbReference type="Gene3D" id="3.40.50.720">
    <property type="entry name" value="NAD(P)-binding Rossmann-like Domain"/>
    <property type="match status" value="1"/>
</dbReference>
<dbReference type="EMBL" id="CM001436">
    <property type="protein sequence ID" value="EHQ36843.1"/>
    <property type="molecule type" value="Genomic_DNA"/>
</dbReference>
<dbReference type="STRING" id="937775.Metlim_2809"/>
<evidence type="ECO:0000259" key="1">
    <source>
        <dbReference type="Pfam" id="PF16363"/>
    </source>
</evidence>
<dbReference type="InParanoid" id="H1YWV2"/>
<reference evidence="2 3" key="1">
    <citation type="submission" date="2011-10" db="EMBL/GenBank/DDBJ databases">
        <title>The Improved High-Quality Draft genome of Methanoplanus limicola DSM 2279.</title>
        <authorList>
            <consortium name="US DOE Joint Genome Institute (JGI-PGF)"/>
            <person name="Lucas S."/>
            <person name="Copeland A."/>
            <person name="Lapidus A."/>
            <person name="Glavina del Rio T."/>
            <person name="Dalin E."/>
            <person name="Tice H."/>
            <person name="Bruce D."/>
            <person name="Goodwin L."/>
            <person name="Pitluck S."/>
            <person name="Peters L."/>
            <person name="Mikhailova N."/>
            <person name="Lu M."/>
            <person name="Kyrpides N."/>
            <person name="Mavromatis K."/>
            <person name="Ivanova N."/>
            <person name="Markowitz V."/>
            <person name="Cheng J.-F."/>
            <person name="Hugenholtz P."/>
            <person name="Woyke T."/>
            <person name="Wu D."/>
            <person name="Wirth R."/>
            <person name="Brambilla E.-M."/>
            <person name="Klenk H.-P."/>
            <person name="Eisen J.A."/>
        </authorList>
    </citation>
    <scope>NUCLEOTIDE SEQUENCE [LARGE SCALE GENOMIC DNA]</scope>
    <source>
        <strain evidence="2 3">DSM 2279</strain>
    </source>
</reference>
<dbReference type="CDD" id="cd05257">
    <property type="entry name" value="Arna_like_SDR_e"/>
    <property type="match status" value="1"/>
</dbReference>
<dbReference type="HOGENOM" id="CLU_007383_1_7_2"/>
<gene>
    <name evidence="2" type="ORF">Metlim_2809</name>
</gene>
<accession>H1YWV2</accession>
<dbReference type="InterPro" id="IPR016040">
    <property type="entry name" value="NAD(P)-bd_dom"/>
</dbReference>
<organism evidence="2 3">
    <name type="scientific">Methanoplanus limicola DSM 2279</name>
    <dbReference type="NCBI Taxonomy" id="937775"/>
    <lineage>
        <taxon>Archaea</taxon>
        <taxon>Methanobacteriati</taxon>
        <taxon>Methanobacteriota</taxon>
        <taxon>Stenosarchaea group</taxon>
        <taxon>Methanomicrobia</taxon>
        <taxon>Methanomicrobiales</taxon>
        <taxon>Methanomicrobiaceae</taxon>
        <taxon>Methanoplanus</taxon>
    </lineage>
</organism>
<evidence type="ECO:0000313" key="2">
    <source>
        <dbReference type="EMBL" id="EHQ36843.1"/>
    </source>
</evidence>
<dbReference type="InterPro" id="IPR036291">
    <property type="entry name" value="NAD(P)-bd_dom_sf"/>
</dbReference>
<dbReference type="AlphaFoldDB" id="H1YWV2"/>
<proteinExistence type="predicted"/>
<dbReference type="PATRIC" id="fig|937775.9.peg.3155"/>
<dbReference type="Pfam" id="PF16363">
    <property type="entry name" value="GDP_Man_Dehyd"/>
    <property type="match status" value="1"/>
</dbReference>
<dbReference type="RefSeq" id="WP_004079525.1">
    <property type="nucleotide sequence ID" value="NZ_CM001436.1"/>
</dbReference>
<protein>
    <submittedName>
        <fullName evidence="2">NAD-dependent epimerase/dehydratase</fullName>
    </submittedName>
</protein>
<dbReference type="OrthoDB" id="4907at2157"/>
<name>H1YWV2_9EURY</name>
<dbReference type="Proteomes" id="UP000005741">
    <property type="component" value="Chromosome"/>
</dbReference>
<dbReference type="PANTHER" id="PTHR43000">
    <property type="entry name" value="DTDP-D-GLUCOSE 4,6-DEHYDRATASE-RELATED"/>
    <property type="match status" value="1"/>
</dbReference>
<sequence length="329" mass="36199">MNWQGKKVLVTGAGGFIGSHLVDKLVALGADVTAFVHYNARNDWGMLEENYSENDDRISVISGDIADGFAVDDAVAGNDYVFHLAALIGIPYSYVAPESYVNTNIKGTLNIMQACRQHDVSRIIHTSTSEAYGTAIYTPIDEKHPLQGQSPYSATKIGADKIAESYFCSFELPVSTIRPFNTFGPRQSARAVIPTIISQALKSDKIHLGSLTPVRDMNFVYDTVNGFVKMAESDNAIGMTINVGSGRGATIGEIADIILQKINPDAEIICKEERVRPENSEVMELICGNKLAKEVFGWTPEYTLEEGLEITIEWIRKNLACYKTSRYII</sequence>
<evidence type="ECO:0000313" key="3">
    <source>
        <dbReference type="Proteomes" id="UP000005741"/>
    </source>
</evidence>
<dbReference type="Gene3D" id="3.90.25.10">
    <property type="entry name" value="UDP-galactose 4-epimerase, domain 1"/>
    <property type="match status" value="1"/>
</dbReference>
<dbReference type="GO" id="GO:0016831">
    <property type="term" value="F:carboxy-lyase activity"/>
    <property type="evidence" value="ECO:0007669"/>
    <property type="project" value="InterPro"/>
</dbReference>
<dbReference type="InterPro" id="IPR045869">
    <property type="entry name" value="Arna-like_SDR_e"/>
</dbReference>
<feature type="domain" description="NAD(P)-binding" evidence="1">
    <location>
        <begin position="9"/>
        <end position="310"/>
    </location>
</feature>
<keyword evidence="3" id="KW-1185">Reference proteome</keyword>